<keyword evidence="13" id="KW-1185">Reference proteome</keyword>
<dbReference type="AlphaFoldDB" id="A0A9P8TAT0"/>
<dbReference type="RefSeq" id="XP_046065044.1">
    <property type="nucleotide sequence ID" value="XM_046201900.1"/>
</dbReference>
<dbReference type="EMBL" id="JAEUBE010000042">
    <property type="protein sequence ID" value="KAH3671929.1"/>
    <property type="molecule type" value="Genomic_DNA"/>
</dbReference>
<keyword evidence="3 10" id="KW-0812">Transmembrane</keyword>
<evidence type="ECO:0000256" key="5">
    <source>
        <dbReference type="ARBA" id="ARBA00022982"/>
    </source>
</evidence>
<dbReference type="GeneID" id="70232083"/>
<evidence type="ECO:0000256" key="8">
    <source>
        <dbReference type="ARBA" id="ARBA00023065"/>
    </source>
</evidence>
<keyword evidence="8" id="KW-0406">Ion transport</keyword>
<keyword evidence="9 10" id="KW-0472">Membrane</keyword>
<dbReference type="GO" id="GO:0033215">
    <property type="term" value="P:reductive iron assimilation"/>
    <property type="evidence" value="ECO:0007669"/>
    <property type="project" value="TreeGrafter"/>
</dbReference>
<comment type="caution">
    <text evidence="12">The sequence shown here is derived from an EMBL/GenBank/DDBJ whole genome shotgun (WGS) entry which is preliminary data.</text>
</comment>
<dbReference type="OrthoDB" id="10006946at2759"/>
<dbReference type="SFLD" id="SFLDS00052">
    <property type="entry name" value="Ferric_Reductase_Domain"/>
    <property type="match status" value="1"/>
</dbReference>
<evidence type="ECO:0000256" key="9">
    <source>
        <dbReference type="ARBA" id="ARBA00023136"/>
    </source>
</evidence>
<dbReference type="Proteomes" id="UP000769157">
    <property type="component" value="Unassembled WGS sequence"/>
</dbReference>
<feature type="transmembrane region" description="Helical" evidence="10">
    <location>
        <begin position="120"/>
        <end position="140"/>
    </location>
</feature>
<dbReference type="InterPro" id="IPR013130">
    <property type="entry name" value="Fe3_Rdtase_TM_dom"/>
</dbReference>
<keyword evidence="6 10" id="KW-1133">Transmembrane helix</keyword>
<dbReference type="PANTHER" id="PTHR11972:SF178">
    <property type="entry name" value="FERRIC REDUCTASE TRANSMEMBRANE COMPONENT 8-RELATED"/>
    <property type="match status" value="1"/>
</dbReference>
<proteinExistence type="predicted"/>
<keyword evidence="4" id="KW-0274">FAD</keyword>
<dbReference type="GO" id="GO:0000293">
    <property type="term" value="F:ferric-chelate reductase activity"/>
    <property type="evidence" value="ECO:0007669"/>
    <property type="project" value="TreeGrafter"/>
</dbReference>
<dbReference type="SFLD" id="SFLDG01168">
    <property type="entry name" value="Ferric_reductase_subgroup_(FRE"/>
    <property type="match status" value="1"/>
</dbReference>
<reference evidence="12" key="2">
    <citation type="submission" date="2021-01" db="EMBL/GenBank/DDBJ databases">
        <authorList>
            <person name="Schikora-Tamarit M.A."/>
        </authorList>
    </citation>
    <scope>NUCLEOTIDE SEQUENCE</scope>
    <source>
        <strain evidence="12">CBS6075</strain>
    </source>
</reference>
<feature type="transmembrane region" description="Helical" evidence="10">
    <location>
        <begin position="61"/>
        <end position="82"/>
    </location>
</feature>
<evidence type="ECO:0000256" key="1">
    <source>
        <dbReference type="ARBA" id="ARBA00004141"/>
    </source>
</evidence>
<organism evidence="12 13">
    <name type="scientific">Ogataea philodendri</name>
    <dbReference type="NCBI Taxonomy" id="1378263"/>
    <lineage>
        <taxon>Eukaryota</taxon>
        <taxon>Fungi</taxon>
        <taxon>Dikarya</taxon>
        <taxon>Ascomycota</taxon>
        <taxon>Saccharomycotina</taxon>
        <taxon>Pichiomycetes</taxon>
        <taxon>Pichiales</taxon>
        <taxon>Pichiaceae</taxon>
        <taxon>Ogataea</taxon>
    </lineage>
</organism>
<evidence type="ECO:0000313" key="12">
    <source>
        <dbReference type="EMBL" id="KAH3671929.1"/>
    </source>
</evidence>
<feature type="domain" description="Ferric oxidoreductase" evidence="11">
    <location>
        <begin position="26"/>
        <end position="138"/>
    </location>
</feature>
<keyword evidence="2" id="KW-0285">Flavoprotein</keyword>
<dbReference type="PANTHER" id="PTHR11972">
    <property type="entry name" value="NADPH OXIDASE"/>
    <property type="match status" value="1"/>
</dbReference>
<keyword evidence="5" id="KW-0249">Electron transport</keyword>
<reference evidence="12" key="1">
    <citation type="journal article" date="2021" name="Open Biol.">
        <title>Shared evolutionary footprints suggest mitochondrial oxidative damage underlies multiple complex I losses in fungi.</title>
        <authorList>
            <person name="Schikora-Tamarit M.A."/>
            <person name="Marcet-Houben M."/>
            <person name="Nosek J."/>
            <person name="Gabaldon T."/>
        </authorList>
    </citation>
    <scope>NUCLEOTIDE SEQUENCE</scope>
    <source>
        <strain evidence="12">CBS6075</strain>
    </source>
</reference>
<protein>
    <recommendedName>
        <fullName evidence="11">Ferric oxidoreductase domain-containing protein</fullName>
    </recommendedName>
</protein>
<dbReference type="SFLD" id="SFLDF00463">
    <property type="entry name" value="AIM14"/>
    <property type="match status" value="1"/>
</dbReference>
<dbReference type="GO" id="GO:0005886">
    <property type="term" value="C:plasma membrane"/>
    <property type="evidence" value="ECO:0007669"/>
    <property type="project" value="TreeGrafter"/>
</dbReference>
<dbReference type="Pfam" id="PF01794">
    <property type="entry name" value="Ferric_reduct"/>
    <property type="match status" value="1"/>
</dbReference>
<evidence type="ECO:0000256" key="2">
    <source>
        <dbReference type="ARBA" id="ARBA00022630"/>
    </source>
</evidence>
<evidence type="ECO:0000313" key="13">
    <source>
        <dbReference type="Proteomes" id="UP000769157"/>
    </source>
</evidence>
<feature type="transmembrane region" description="Helical" evidence="10">
    <location>
        <begin position="94"/>
        <end position="114"/>
    </location>
</feature>
<evidence type="ECO:0000256" key="10">
    <source>
        <dbReference type="SAM" id="Phobius"/>
    </source>
</evidence>
<accession>A0A9P8TAT0</accession>
<evidence type="ECO:0000256" key="3">
    <source>
        <dbReference type="ARBA" id="ARBA00022692"/>
    </source>
</evidence>
<evidence type="ECO:0000256" key="7">
    <source>
        <dbReference type="ARBA" id="ARBA00023002"/>
    </source>
</evidence>
<sequence>MFWLFVLTVLSGLELHSDIQFLAARLGRVATYCLPTILFLTLRPSPLPDTLYLSLLPIHKWLSRIIIFQCIAHTALYVWIFVKRDTIPKIWKRDNLYGIYALIAFVLIFLTSLPKIRRKLYNLFFAFHYICTWISVLTLYVHVRPSIPYLTTLNVAILLYQIYYRYKISIISTVDVAQLSSNLLLVTVPNSAIASKSFIPGCHLRMIEYEESNFFKQLWRVVFAPVQHPYTISTLPIDQEQQLIVRKGKFDICPGKKYIITGAYLPYLNFMKPVKSLNPRSLLFNTDVKKCLIVVGGSAISFALPILRTLSYNGVVVKIIWVLKDHEDLKVLDFYQNILVNDDCIDIFITGKYTGEEIFNFKRAVRELHRFNRQSELINQEQMLSGSYPPNYHEKSPLFQPKTSYSATSSDTPEWEQEHMTLNSKIGYIPIKNHYEDTKSGYNAEDEDKFENVDLDLEGKCRSPQSTTARKYSLFSGILDIPKAVPEQRTPSNVSQTLSSGIYDDLADYWILKGLPCRIEFGRPRLGLYYYNWCIGSSCIGPLVDLKSGESVCCNEVTLENKQQTLQYKKSNGQMLGSNPQDDLFLNEQFMRNRTERFQKRGGKLDETTLVVGAGPTGLVNKVRLWANDCGFQFHAESFSV</sequence>
<evidence type="ECO:0000259" key="11">
    <source>
        <dbReference type="Pfam" id="PF01794"/>
    </source>
</evidence>
<name>A0A9P8TAT0_9ASCO</name>
<evidence type="ECO:0000256" key="6">
    <source>
        <dbReference type="ARBA" id="ARBA00022989"/>
    </source>
</evidence>
<gene>
    <name evidence="12" type="ORF">OGAPHI_000115</name>
</gene>
<dbReference type="InterPro" id="IPR050369">
    <property type="entry name" value="RBOH/FRE"/>
</dbReference>
<evidence type="ECO:0000256" key="4">
    <source>
        <dbReference type="ARBA" id="ARBA00022827"/>
    </source>
</evidence>
<keyword evidence="7" id="KW-0560">Oxidoreductase</keyword>
<comment type="subcellular location">
    <subcellularLocation>
        <location evidence="1">Membrane</location>
        <topology evidence="1">Multi-pass membrane protein</topology>
    </subcellularLocation>
</comment>
<keyword evidence="8" id="KW-0813">Transport</keyword>